<dbReference type="AlphaFoldDB" id="A0A1C7N943"/>
<dbReference type="EMBL" id="LUGH01000380">
    <property type="protein sequence ID" value="OBZ85600.1"/>
    <property type="molecule type" value="Genomic_DNA"/>
</dbReference>
<evidence type="ECO:0000313" key="3">
    <source>
        <dbReference type="Proteomes" id="UP000093000"/>
    </source>
</evidence>
<protein>
    <submittedName>
        <fullName evidence="2">Uncharacterized protein</fullName>
    </submittedName>
</protein>
<evidence type="ECO:0000313" key="2">
    <source>
        <dbReference type="EMBL" id="OBZ85600.1"/>
    </source>
</evidence>
<keyword evidence="1" id="KW-0812">Transmembrane</keyword>
<feature type="transmembrane region" description="Helical" evidence="1">
    <location>
        <begin position="62"/>
        <end position="79"/>
    </location>
</feature>
<keyword evidence="1" id="KW-0472">Membrane</keyword>
<dbReference type="OrthoDB" id="2251114at2759"/>
<name>A0A1C7N943_9FUNG</name>
<dbReference type="InParanoid" id="A0A1C7N943"/>
<accession>A0A1C7N943</accession>
<comment type="caution">
    <text evidence="2">The sequence shown here is derived from an EMBL/GenBank/DDBJ whole genome shotgun (WGS) entry which is preliminary data.</text>
</comment>
<gene>
    <name evidence="2" type="ORF">A0J61_06350</name>
</gene>
<evidence type="ECO:0000256" key="1">
    <source>
        <dbReference type="SAM" id="Phobius"/>
    </source>
</evidence>
<feature type="transmembrane region" description="Helical" evidence="1">
    <location>
        <begin position="85"/>
        <end position="105"/>
    </location>
</feature>
<organism evidence="2 3">
    <name type="scientific">Choanephora cucurbitarum</name>
    <dbReference type="NCBI Taxonomy" id="101091"/>
    <lineage>
        <taxon>Eukaryota</taxon>
        <taxon>Fungi</taxon>
        <taxon>Fungi incertae sedis</taxon>
        <taxon>Mucoromycota</taxon>
        <taxon>Mucoromycotina</taxon>
        <taxon>Mucoromycetes</taxon>
        <taxon>Mucorales</taxon>
        <taxon>Mucorineae</taxon>
        <taxon>Choanephoraceae</taxon>
        <taxon>Choanephoroideae</taxon>
        <taxon>Choanephora</taxon>
    </lineage>
</organism>
<reference evidence="2 3" key="1">
    <citation type="submission" date="2016-03" db="EMBL/GenBank/DDBJ databases">
        <title>Choanephora cucurbitarum.</title>
        <authorList>
            <person name="Min B."/>
            <person name="Park H."/>
            <person name="Park J.-H."/>
            <person name="Shin H.-D."/>
            <person name="Choi I.-G."/>
        </authorList>
    </citation>
    <scope>NUCLEOTIDE SEQUENCE [LARGE SCALE GENOMIC DNA]</scope>
    <source>
        <strain evidence="2 3">KUS-F28377</strain>
    </source>
</reference>
<keyword evidence="3" id="KW-1185">Reference proteome</keyword>
<dbReference type="Proteomes" id="UP000093000">
    <property type="component" value="Unassembled WGS sequence"/>
</dbReference>
<keyword evidence="1" id="KW-1133">Transmembrane helix</keyword>
<proteinExistence type="predicted"/>
<sequence length="222" mass="25246">MKSLHCVYNKKCFANQYTLDLDGFVSARSIMTPHEFASTINTFNAAAWHYPPPSPIHRSTSVLFLLLGMLLIATTAFLIQQTHRVSTVLALPMFFLLCSMAFILYRRRQKQRFEDAIIQLCKCMNATENVRGINFRLSYLNAEQNISAQPTYSYAITIEFDDRYNLLHHFTNATGTVPPSYASINISPPTYSLTKPSNTYQPTSVTLDRKEDAGYMVMMIVS</sequence>